<dbReference type="Pfam" id="PF01451">
    <property type="entry name" value="LMWPc"/>
    <property type="match status" value="1"/>
</dbReference>
<organism evidence="7 8">
    <name type="scientific">Ursus americanus</name>
    <name type="common">American black bear</name>
    <name type="synonym">Euarctos americanus</name>
    <dbReference type="NCBI Taxonomy" id="9643"/>
    <lineage>
        <taxon>Eukaryota</taxon>
        <taxon>Metazoa</taxon>
        <taxon>Chordata</taxon>
        <taxon>Craniata</taxon>
        <taxon>Vertebrata</taxon>
        <taxon>Euteleostomi</taxon>
        <taxon>Mammalia</taxon>
        <taxon>Eutheria</taxon>
        <taxon>Laurasiatheria</taxon>
        <taxon>Carnivora</taxon>
        <taxon>Caniformia</taxon>
        <taxon>Ursidae</taxon>
        <taxon>Ursus</taxon>
    </lineage>
</organism>
<dbReference type="InterPro" id="IPR017867">
    <property type="entry name" value="Tyr_phospatase_low_mol_wt"/>
</dbReference>
<dbReference type="STRING" id="9643.ENSUAMP00000022081"/>
<dbReference type="InterPro" id="IPR036196">
    <property type="entry name" value="Ptyr_pPase_sf"/>
</dbReference>
<accession>A0A452RRZ6</accession>
<proteinExistence type="inferred from homology"/>
<evidence type="ECO:0000256" key="4">
    <source>
        <dbReference type="ARBA" id="ARBA00022912"/>
    </source>
</evidence>
<keyword evidence="4" id="KW-0904">Protein phosphatase</keyword>
<dbReference type="PRINTS" id="PR00719">
    <property type="entry name" value="LMWPTPASE"/>
</dbReference>
<dbReference type="PANTHER" id="PTHR11717:SF34">
    <property type="entry name" value="LOW MOLECULAR WEIGHT PHOSPHOTYROSINE PROTEIN PHOSPHATASE"/>
    <property type="match status" value="1"/>
</dbReference>
<comment type="similarity">
    <text evidence="1">Belongs to the low molecular weight phosphotyrosine protein phosphatase family.</text>
</comment>
<dbReference type="OMA" id="IMHELTL"/>
<dbReference type="SMART" id="SM00226">
    <property type="entry name" value="LMWPc"/>
    <property type="match status" value="1"/>
</dbReference>
<protein>
    <recommendedName>
        <fullName evidence="2">acid phosphatase</fullName>
        <ecNumber evidence="2">3.1.3.2</ecNumber>
    </recommendedName>
</protein>
<dbReference type="PANTHER" id="PTHR11717">
    <property type="entry name" value="LOW MOLECULAR WEIGHT PROTEIN TYROSINE PHOSPHATASE"/>
    <property type="match status" value="1"/>
</dbReference>
<reference evidence="8" key="1">
    <citation type="submission" date="2016-06" db="EMBL/GenBank/DDBJ databases">
        <title>De novo assembly and RNA-Seq shows season-dependent expression and editing in black bear kidneys.</title>
        <authorList>
            <person name="Korstanje R."/>
            <person name="Srivastava A."/>
            <person name="Sarsani V.K."/>
            <person name="Sheehan S.M."/>
            <person name="Seger R.L."/>
            <person name="Barter M.E."/>
            <person name="Lindqvist C."/>
            <person name="Brody L.C."/>
            <person name="Mullikin J.C."/>
        </authorList>
    </citation>
    <scope>NUCLEOTIDE SEQUENCE [LARGE SCALE GENOMIC DNA]</scope>
</reference>
<evidence type="ECO:0000256" key="1">
    <source>
        <dbReference type="ARBA" id="ARBA00011063"/>
    </source>
</evidence>
<dbReference type="GO" id="GO:0003993">
    <property type="term" value="F:acid phosphatase activity"/>
    <property type="evidence" value="ECO:0007669"/>
    <property type="project" value="UniProtKB-EC"/>
</dbReference>
<keyword evidence="8" id="KW-1185">Reference proteome</keyword>
<dbReference type="InterPro" id="IPR050438">
    <property type="entry name" value="LMW_PTPase"/>
</dbReference>
<reference evidence="7" key="2">
    <citation type="submission" date="2025-08" db="UniProtKB">
        <authorList>
            <consortium name="Ensembl"/>
        </authorList>
    </citation>
    <scope>IDENTIFICATION</scope>
</reference>
<dbReference type="Gene3D" id="3.40.50.2300">
    <property type="match status" value="1"/>
</dbReference>
<sequence length="118" mass="12766">MAEQVPTSALLLCLGNTCQSLIAEAIFRKLVTDQNVLDNWRVDSAATSMREVENPPDYQRHNCMKEHGTPMNHIVQVRGSSLSLCVLTDPGAPVGGLNAWRAPGICESQSIFSVAVVS</sequence>
<dbReference type="Ensembl" id="ENSUAMT00000024689.1">
    <property type="protein sequence ID" value="ENSUAMP00000022081.1"/>
    <property type="gene ID" value="ENSUAMG00000017382.1"/>
</dbReference>
<dbReference type="Proteomes" id="UP000291022">
    <property type="component" value="Unassembled WGS sequence"/>
</dbReference>
<evidence type="ECO:0000256" key="3">
    <source>
        <dbReference type="ARBA" id="ARBA00022801"/>
    </source>
</evidence>
<dbReference type="GeneTree" id="ENSGT00940000158351"/>
<evidence type="ECO:0000313" key="8">
    <source>
        <dbReference type="Proteomes" id="UP000291022"/>
    </source>
</evidence>
<dbReference type="EC" id="3.1.3.2" evidence="2"/>
<name>A0A452RRZ6_URSAM</name>
<dbReference type="GO" id="GO:0004725">
    <property type="term" value="F:protein tyrosine phosphatase activity"/>
    <property type="evidence" value="ECO:0007669"/>
    <property type="project" value="InterPro"/>
</dbReference>
<dbReference type="SUPFAM" id="SSF52788">
    <property type="entry name" value="Phosphotyrosine protein phosphatases I"/>
    <property type="match status" value="1"/>
</dbReference>
<keyword evidence="3" id="KW-0378">Hydrolase</keyword>
<evidence type="ECO:0000259" key="6">
    <source>
        <dbReference type="SMART" id="SM00226"/>
    </source>
</evidence>
<evidence type="ECO:0000256" key="5">
    <source>
        <dbReference type="PIRSR" id="PIRSR617867-1"/>
    </source>
</evidence>
<feature type="active site" description="Nucleophile" evidence="5">
    <location>
        <position position="13"/>
    </location>
</feature>
<evidence type="ECO:0000256" key="2">
    <source>
        <dbReference type="ARBA" id="ARBA00012646"/>
    </source>
</evidence>
<reference evidence="7" key="3">
    <citation type="submission" date="2025-09" db="UniProtKB">
        <authorList>
            <consortium name="Ensembl"/>
        </authorList>
    </citation>
    <scope>IDENTIFICATION</scope>
</reference>
<dbReference type="AlphaFoldDB" id="A0A452RRZ6"/>
<dbReference type="InterPro" id="IPR023485">
    <property type="entry name" value="Ptyr_pPase"/>
</dbReference>
<feature type="domain" description="Phosphotyrosine protein phosphatase I" evidence="6">
    <location>
        <begin position="7"/>
        <end position="103"/>
    </location>
</feature>
<evidence type="ECO:0000313" key="7">
    <source>
        <dbReference type="Ensembl" id="ENSUAMP00000022081.1"/>
    </source>
</evidence>